<reference evidence="13" key="1">
    <citation type="journal article" date="2015" name="Nature">
        <title>Complex archaea that bridge the gap between prokaryotes and eukaryotes.</title>
        <authorList>
            <person name="Spang A."/>
            <person name="Saw J.H."/>
            <person name="Jorgensen S.L."/>
            <person name="Zaremba-Niedzwiedzka K."/>
            <person name="Martijn J."/>
            <person name="Lind A.E."/>
            <person name="van Eijk R."/>
            <person name="Schleper C."/>
            <person name="Guy L."/>
            <person name="Ettema T.J."/>
        </authorList>
    </citation>
    <scope>NUCLEOTIDE SEQUENCE</scope>
</reference>
<keyword evidence="3" id="KW-0547">Nucleotide-binding</keyword>
<keyword evidence="8" id="KW-0413">Isomerase</keyword>
<sequence>MSELSKEMFCQPNYERVLLAYCFDSVENYYIIASAIGSKDFLLPDHEMIWLIIGTLIKRDVPKVDGELVLNEADHNGVLQKIGGYDYIRSILNIDTTKDNLQYYIDKILNSSTKHQLHNSLSRNMSNTEVDARNEDVTATDMIGTVSSDIMDLSIKSKAVKEATNLSDGLDEYIEERRYNPVEYCGISTGFDILDKQIDGLVPGALHVVCARPKHGKSTFLAAVGAYVAYNLGKPTLCVDTEMPFEQWRARIISMLAIVPERVVTHGGYTDEQYEKICKAAKIINKGKYFHEYMPGYNVEKLIALYKKYKHVEGMEFAIFDYIKAPSGADFKNKKEYQVLGDVTTALKDLAGELEIPVLCANQINRQDDIADSDRILRYADVLMFFKPKSKEEMDKVHPFEKEYGTHKLIITDSRRGGTTPEEGIGYSFTKRMLHLSEAPKQLIDYNESKKEERNDESNDPKESF</sequence>
<evidence type="ECO:0000256" key="7">
    <source>
        <dbReference type="ARBA" id="ARBA00023125"/>
    </source>
</evidence>
<dbReference type="EMBL" id="LAZR01004286">
    <property type="protein sequence ID" value="KKN09992.1"/>
    <property type="molecule type" value="Genomic_DNA"/>
</dbReference>
<dbReference type="Gene3D" id="3.40.50.300">
    <property type="entry name" value="P-loop containing nucleotide triphosphate hydrolases"/>
    <property type="match status" value="1"/>
</dbReference>
<dbReference type="PANTHER" id="PTHR30153">
    <property type="entry name" value="REPLICATIVE DNA HELICASE DNAB"/>
    <property type="match status" value="1"/>
</dbReference>
<dbReference type="InterPro" id="IPR007694">
    <property type="entry name" value="DNA_helicase_DnaB-like_C"/>
</dbReference>
<protein>
    <recommendedName>
        <fullName evidence="9">DNA 5'-3' helicase</fullName>
        <ecNumber evidence="9">5.6.2.3</ecNumber>
    </recommendedName>
</protein>
<evidence type="ECO:0000256" key="5">
    <source>
        <dbReference type="ARBA" id="ARBA00022806"/>
    </source>
</evidence>
<dbReference type="GO" id="GO:0006260">
    <property type="term" value="P:DNA replication"/>
    <property type="evidence" value="ECO:0007669"/>
    <property type="project" value="UniProtKB-KW"/>
</dbReference>
<evidence type="ECO:0000256" key="6">
    <source>
        <dbReference type="ARBA" id="ARBA00022840"/>
    </source>
</evidence>
<dbReference type="InterPro" id="IPR007693">
    <property type="entry name" value="DNA_helicase_DnaB-like_N"/>
</dbReference>
<dbReference type="InterPro" id="IPR016136">
    <property type="entry name" value="DNA_helicase_N/primase_C"/>
</dbReference>
<dbReference type="InterPro" id="IPR027417">
    <property type="entry name" value="P-loop_NTPase"/>
</dbReference>
<evidence type="ECO:0000256" key="9">
    <source>
        <dbReference type="ARBA" id="ARBA00044969"/>
    </source>
</evidence>
<evidence type="ECO:0000256" key="1">
    <source>
        <dbReference type="ARBA" id="ARBA00008428"/>
    </source>
</evidence>
<comment type="similarity">
    <text evidence="1">Belongs to the helicase family. DnaB subfamily.</text>
</comment>
<keyword evidence="4" id="KW-0378">Hydrolase</keyword>
<dbReference type="SUPFAM" id="SSF52540">
    <property type="entry name" value="P-loop containing nucleoside triphosphate hydrolases"/>
    <property type="match status" value="1"/>
</dbReference>
<keyword evidence="6" id="KW-0067">ATP-binding</keyword>
<dbReference type="PROSITE" id="PS51199">
    <property type="entry name" value="SF4_HELICASE"/>
    <property type="match status" value="1"/>
</dbReference>
<comment type="caution">
    <text evidence="13">The sequence shown here is derived from an EMBL/GenBank/DDBJ whole genome shotgun (WGS) entry which is preliminary data.</text>
</comment>
<dbReference type="Pfam" id="PF03796">
    <property type="entry name" value="DnaB_C"/>
    <property type="match status" value="1"/>
</dbReference>
<evidence type="ECO:0000256" key="8">
    <source>
        <dbReference type="ARBA" id="ARBA00023235"/>
    </source>
</evidence>
<evidence type="ECO:0000256" key="3">
    <source>
        <dbReference type="ARBA" id="ARBA00022741"/>
    </source>
</evidence>
<accession>A0A0F9NDE1</accession>
<dbReference type="GO" id="GO:0005829">
    <property type="term" value="C:cytosol"/>
    <property type="evidence" value="ECO:0007669"/>
    <property type="project" value="TreeGrafter"/>
</dbReference>
<evidence type="ECO:0000256" key="11">
    <source>
        <dbReference type="SAM" id="MobiDB-lite"/>
    </source>
</evidence>
<keyword evidence="7" id="KW-0238">DNA-binding</keyword>
<keyword evidence="5" id="KW-0347">Helicase</keyword>
<dbReference type="Pfam" id="PF00772">
    <property type="entry name" value="DnaB"/>
    <property type="match status" value="1"/>
</dbReference>
<keyword evidence="2" id="KW-0235">DNA replication</keyword>
<comment type="catalytic activity">
    <reaction evidence="10">
        <text>ATP + H2O = ADP + phosphate + H(+)</text>
        <dbReference type="Rhea" id="RHEA:13065"/>
        <dbReference type="ChEBI" id="CHEBI:15377"/>
        <dbReference type="ChEBI" id="CHEBI:15378"/>
        <dbReference type="ChEBI" id="CHEBI:30616"/>
        <dbReference type="ChEBI" id="CHEBI:43474"/>
        <dbReference type="ChEBI" id="CHEBI:456216"/>
        <dbReference type="EC" id="5.6.2.3"/>
    </reaction>
</comment>
<evidence type="ECO:0000259" key="12">
    <source>
        <dbReference type="PROSITE" id="PS51199"/>
    </source>
</evidence>
<feature type="region of interest" description="Disordered" evidence="11">
    <location>
        <begin position="442"/>
        <end position="465"/>
    </location>
</feature>
<proteinExistence type="inferred from homology"/>
<evidence type="ECO:0000256" key="10">
    <source>
        <dbReference type="ARBA" id="ARBA00048954"/>
    </source>
</evidence>
<dbReference type="GO" id="GO:0003677">
    <property type="term" value="F:DNA binding"/>
    <property type="evidence" value="ECO:0007669"/>
    <property type="project" value="UniProtKB-KW"/>
</dbReference>
<organism evidence="13">
    <name type="scientific">marine sediment metagenome</name>
    <dbReference type="NCBI Taxonomy" id="412755"/>
    <lineage>
        <taxon>unclassified sequences</taxon>
        <taxon>metagenomes</taxon>
        <taxon>ecological metagenomes</taxon>
    </lineage>
</organism>
<dbReference type="GO" id="GO:0005524">
    <property type="term" value="F:ATP binding"/>
    <property type="evidence" value="ECO:0007669"/>
    <property type="project" value="UniProtKB-KW"/>
</dbReference>
<name>A0A0F9NDE1_9ZZZZ</name>
<dbReference type="PANTHER" id="PTHR30153:SF2">
    <property type="entry name" value="REPLICATIVE DNA HELICASE"/>
    <property type="match status" value="1"/>
</dbReference>
<feature type="compositionally biased region" description="Basic and acidic residues" evidence="11">
    <location>
        <begin position="447"/>
        <end position="465"/>
    </location>
</feature>
<dbReference type="GO" id="GO:0043139">
    <property type="term" value="F:5'-3' DNA helicase activity"/>
    <property type="evidence" value="ECO:0007669"/>
    <property type="project" value="UniProtKB-EC"/>
</dbReference>
<dbReference type="InterPro" id="IPR036185">
    <property type="entry name" value="DNA_heli_DnaB-like_N_sf"/>
</dbReference>
<evidence type="ECO:0000313" key="13">
    <source>
        <dbReference type="EMBL" id="KKN09992.1"/>
    </source>
</evidence>
<dbReference type="AlphaFoldDB" id="A0A0F9NDE1"/>
<evidence type="ECO:0000256" key="4">
    <source>
        <dbReference type="ARBA" id="ARBA00022801"/>
    </source>
</evidence>
<dbReference type="EC" id="5.6.2.3" evidence="9"/>
<gene>
    <name evidence="13" type="ORF">LCGC14_1040980</name>
</gene>
<dbReference type="Gene3D" id="1.10.860.10">
    <property type="entry name" value="DNAb Helicase, Chain A"/>
    <property type="match status" value="1"/>
</dbReference>
<dbReference type="SUPFAM" id="SSF48024">
    <property type="entry name" value="N-terminal domain of DnaB helicase"/>
    <property type="match status" value="1"/>
</dbReference>
<feature type="domain" description="SF4 helicase" evidence="12">
    <location>
        <begin position="180"/>
        <end position="443"/>
    </location>
</feature>
<dbReference type="GO" id="GO:0016787">
    <property type="term" value="F:hydrolase activity"/>
    <property type="evidence" value="ECO:0007669"/>
    <property type="project" value="UniProtKB-KW"/>
</dbReference>
<evidence type="ECO:0000256" key="2">
    <source>
        <dbReference type="ARBA" id="ARBA00022705"/>
    </source>
</evidence>